<dbReference type="Pfam" id="PF07291">
    <property type="entry name" value="MauE"/>
    <property type="match status" value="1"/>
</dbReference>
<dbReference type="EMBL" id="QXJM01000039">
    <property type="protein sequence ID" value="RIE02569.1"/>
    <property type="molecule type" value="Genomic_DNA"/>
</dbReference>
<keyword evidence="9" id="KW-1185">Reference proteome</keyword>
<evidence type="ECO:0000256" key="3">
    <source>
        <dbReference type="ARBA" id="ARBA00022989"/>
    </source>
</evidence>
<evidence type="ECO:0000259" key="6">
    <source>
        <dbReference type="Pfam" id="PF07291"/>
    </source>
</evidence>
<protein>
    <recommendedName>
        <fullName evidence="6">Methylamine utilisation protein MauE domain-containing protein</fullName>
    </recommendedName>
</protein>
<dbReference type="GO" id="GO:0030416">
    <property type="term" value="P:methylamine metabolic process"/>
    <property type="evidence" value="ECO:0007669"/>
    <property type="project" value="InterPro"/>
</dbReference>
<keyword evidence="4 5" id="KW-0472">Membrane</keyword>
<evidence type="ECO:0000256" key="4">
    <source>
        <dbReference type="ARBA" id="ARBA00023136"/>
    </source>
</evidence>
<comment type="subcellular location">
    <subcellularLocation>
        <location evidence="1">Membrane</location>
        <topology evidence="1">Multi-pass membrane protein</topology>
    </subcellularLocation>
</comment>
<feature type="transmembrane region" description="Helical" evidence="5">
    <location>
        <begin position="132"/>
        <end position="149"/>
    </location>
</feature>
<feature type="transmembrane region" description="Helical" evidence="5">
    <location>
        <begin position="35"/>
        <end position="59"/>
    </location>
</feature>
<evidence type="ECO:0000313" key="7">
    <source>
        <dbReference type="EMBL" id="RIE00312.1"/>
    </source>
</evidence>
<dbReference type="Proteomes" id="UP000266340">
    <property type="component" value="Unassembled WGS sequence"/>
</dbReference>
<dbReference type="GO" id="GO:0016020">
    <property type="term" value="C:membrane"/>
    <property type="evidence" value="ECO:0007669"/>
    <property type="project" value="UniProtKB-SubCell"/>
</dbReference>
<name>A0A398CEM4_9BACL</name>
<evidence type="ECO:0000256" key="5">
    <source>
        <dbReference type="SAM" id="Phobius"/>
    </source>
</evidence>
<evidence type="ECO:0000313" key="9">
    <source>
        <dbReference type="Proteomes" id="UP000266340"/>
    </source>
</evidence>
<feature type="transmembrane region" description="Helical" evidence="5">
    <location>
        <begin position="109"/>
        <end position="125"/>
    </location>
</feature>
<keyword evidence="3 5" id="KW-1133">Transmembrane helix</keyword>
<dbReference type="EMBL" id="QXJM01000059">
    <property type="protein sequence ID" value="RIE00312.1"/>
    <property type="molecule type" value="Genomic_DNA"/>
</dbReference>
<reference evidence="7 9" key="1">
    <citation type="submission" date="2018-09" db="EMBL/GenBank/DDBJ databases">
        <title>Cohnella cavernae sp. nov., isolated from a karst cave.</title>
        <authorList>
            <person name="Zhu H."/>
        </authorList>
    </citation>
    <scope>NUCLEOTIDE SEQUENCE [LARGE SCALE GENOMIC DNA]</scope>
    <source>
        <strain evidence="7 9">K2E09-144</strain>
    </source>
</reference>
<dbReference type="InterPro" id="IPR009908">
    <property type="entry name" value="Methylamine_util_MauE"/>
</dbReference>
<keyword evidence="2 5" id="KW-0812">Transmembrane</keyword>
<sequence length="162" mass="18480">MTLFLGAILSFVFFSSSYSKITNIKNFQMEIASYGIHFIWIPIISWAILIFEIGLSVVFLSNDTMENWKQVLAIAFIILLSVFTIIKNGIKNNQCSCFGINHPLSRFPVQRNAVVLLLLIIDFFLPNETTPLHLSISSVLVVLCVTFILENIKLKNELFEEF</sequence>
<evidence type="ECO:0000256" key="2">
    <source>
        <dbReference type="ARBA" id="ARBA00022692"/>
    </source>
</evidence>
<evidence type="ECO:0000256" key="1">
    <source>
        <dbReference type="ARBA" id="ARBA00004141"/>
    </source>
</evidence>
<accession>A0A398CEM4</accession>
<feature type="domain" description="Methylamine utilisation protein MauE" evidence="6">
    <location>
        <begin position="3"/>
        <end position="122"/>
    </location>
</feature>
<evidence type="ECO:0000313" key="8">
    <source>
        <dbReference type="EMBL" id="RIE02569.1"/>
    </source>
</evidence>
<organism evidence="7 9">
    <name type="scientific">Cohnella faecalis</name>
    <dbReference type="NCBI Taxonomy" id="2315694"/>
    <lineage>
        <taxon>Bacteria</taxon>
        <taxon>Bacillati</taxon>
        <taxon>Bacillota</taxon>
        <taxon>Bacilli</taxon>
        <taxon>Bacillales</taxon>
        <taxon>Paenibacillaceae</taxon>
        <taxon>Cohnella</taxon>
    </lineage>
</organism>
<feature type="transmembrane region" description="Helical" evidence="5">
    <location>
        <begin position="71"/>
        <end position="89"/>
    </location>
</feature>
<dbReference type="RefSeq" id="WP_119150609.1">
    <property type="nucleotide sequence ID" value="NZ_JBHSOV010000026.1"/>
</dbReference>
<proteinExistence type="predicted"/>
<gene>
    <name evidence="8" type="ORF">D3H35_17950</name>
    <name evidence="7" type="ORF">D3H35_29280</name>
</gene>
<comment type="caution">
    <text evidence="7">The sequence shown here is derived from an EMBL/GenBank/DDBJ whole genome shotgun (WGS) entry which is preliminary data.</text>
</comment>
<dbReference type="AlphaFoldDB" id="A0A398CEM4"/>